<accession>D3BJV3</accession>
<evidence type="ECO:0000256" key="4">
    <source>
        <dbReference type="SAM" id="SignalP"/>
    </source>
</evidence>
<comment type="similarity">
    <text evidence="1">Belongs to the DNase II family.</text>
</comment>
<comment type="caution">
    <text evidence="5">The sequence shown here is derived from an EMBL/GenBank/DDBJ whole genome shotgun (WGS) entry which is preliminary data.</text>
</comment>
<protein>
    <submittedName>
        <fullName evidence="5">Uncharacterized protein</fullName>
    </submittedName>
</protein>
<dbReference type="OMA" id="PLANYIC"/>
<evidence type="ECO:0000313" key="6">
    <source>
        <dbReference type="Proteomes" id="UP000001396"/>
    </source>
</evidence>
<evidence type="ECO:0000313" key="5">
    <source>
        <dbReference type="EMBL" id="EFA78183.1"/>
    </source>
</evidence>
<dbReference type="AlphaFoldDB" id="D3BJV3"/>
<evidence type="ECO:0000256" key="3">
    <source>
        <dbReference type="SAM" id="MobiDB-lite"/>
    </source>
</evidence>
<feature type="signal peptide" evidence="4">
    <location>
        <begin position="1"/>
        <end position="23"/>
    </location>
</feature>
<evidence type="ECO:0000256" key="2">
    <source>
        <dbReference type="ARBA" id="ARBA00022801"/>
    </source>
</evidence>
<keyword evidence="4" id="KW-0732">Signal</keyword>
<proteinExistence type="inferred from homology"/>
<dbReference type="InParanoid" id="D3BJV3"/>
<dbReference type="GeneID" id="31364310"/>
<dbReference type="GO" id="GO:0004531">
    <property type="term" value="F:deoxyribonuclease II activity"/>
    <property type="evidence" value="ECO:0007669"/>
    <property type="project" value="InterPro"/>
</dbReference>
<dbReference type="InterPro" id="IPR004947">
    <property type="entry name" value="DNase_II"/>
</dbReference>
<gene>
    <name evidence="5" type="ORF">PPL_08833</name>
</gene>
<reference evidence="5 6" key="1">
    <citation type="journal article" date="2011" name="Genome Res.">
        <title>Phylogeny-wide analysis of social amoeba genomes highlights ancient origins for complex intercellular communication.</title>
        <authorList>
            <person name="Heidel A.J."/>
            <person name="Lawal H.M."/>
            <person name="Felder M."/>
            <person name="Schilde C."/>
            <person name="Helps N.R."/>
            <person name="Tunggal B."/>
            <person name="Rivero F."/>
            <person name="John U."/>
            <person name="Schleicher M."/>
            <person name="Eichinger L."/>
            <person name="Platzer M."/>
            <person name="Noegel A.A."/>
            <person name="Schaap P."/>
            <person name="Gloeckner G."/>
        </authorList>
    </citation>
    <scope>NUCLEOTIDE SEQUENCE [LARGE SCALE GENOMIC DNA]</scope>
    <source>
        <strain evidence="6">ATCC 26659 / Pp 5 / PN500</strain>
    </source>
</reference>
<evidence type="ECO:0000256" key="1">
    <source>
        <dbReference type="ARBA" id="ARBA00007527"/>
    </source>
</evidence>
<dbReference type="Proteomes" id="UP000001396">
    <property type="component" value="Unassembled WGS sequence"/>
</dbReference>
<dbReference type="Pfam" id="PF03265">
    <property type="entry name" value="DNase_II"/>
    <property type="match status" value="1"/>
</dbReference>
<keyword evidence="2" id="KW-0378">Hydrolase</keyword>
<dbReference type="PANTHER" id="PTHR10858:SF23">
    <property type="entry name" value="DEOXYRIBONUCLEASE II"/>
    <property type="match status" value="1"/>
</dbReference>
<feature type="region of interest" description="Disordered" evidence="3">
    <location>
        <begin position="569"/>
        <end position="602"/>
    </location>
</feature>
<dbReference type="PANTHER" id="PTHR10858">
    <property type="entry name" value="DEOXYRIBONUCLEASE II"/>
    <property type="match status" value="1"/>
</dbReference>
<name>D3BJV3_HETP5</name>
<feature type="chain" id="PRO_5003042537" evidence="4">
    <location>
        <begin position="24"/>
        <end position="662"/>
    </location>
</feature>
<dbReference type="EMBL" id="ADBJ01000038">
    <property type="protein sequence ID" value="EFA78183.1"/>
    <property type="molecule type" value="Genomic_DNA"/>
</dbReference>
<keyword evidence="6" id="KW-1185">Reference proteome</keyword>
<sequence length="662" mass="76211">MITVKLFLFLIYILTLNIKIIDGHQCQRDSLLTNDQQSVDFWVTIKLPGFMDLYLYHDSLMDSPMFLVRLKIDLFLVQGRFLRSKFSGFGMTLDQINEDESSDFLAYNNNFNKKWSFQTISGPDDKYWSMTHEKGMISWGKNDGFWLQHSLPKFPNLKGNKNENGFVKIDHFDLIEDVPDYLVDTLEFLEFAYKGLPPNHIFDSNLRSKSGSPCPNLDIFKKEKMSLLSDILKEFQLRPSWDYKTVDLNYLFMDIPRADSFAQHIVCVSLSSIQKVDQMIEYLSYLNPDIDRGTVASRSGSKRFKKIDKIVATTQTIQATDNFKFHLSVQPFTHQIGSIWNNLFKEECKTQPCLPFPEKGKSSDLTISTWTTADAQFGFQKQLVKLAKFKTTYEVLTKTQEFKWGAGYGSEMDHSKLAYLPPGEKYKDWNVCFGGENMYCSKSACYGSLLFCFKSDNLAGAFRSIEDDIENSGPFQMEVNGKTKNIGFNADKNALNGNSFDRYRKSSGSIAANSLFHLSFNQWKRHRTKPTKGGEEYFIKNNNFIEDILLHFFGPNSNVQIQVDIIKEKKNPPSTPTKTNSKRSLENGYNINSVDSHDLKRKKHEPLVEYDCGDQESQDPRDTDSEPIFNIIKIEKNELPLANYICQKIANDPNNNNNKNKK</sequence>
<organism evidence="5 6">
    <name type="scientific">Heterostelium pallidum (strain ATCC 26659 / Pp 5 / PN500)</name>
    <name type="common">Cellular slime mold</name>
    <name type="synonym">Polysphondylium pallidum</name>
    <dbReference type="NCBI Taxonomy" id="670386"/>
    <lineage>
        <taxon>Eukaryota</taxon>
        <taxon>Amoebozoa</taxon>
        <taxon>Evosea</taxon>
        <taxon>Eumycetozoa</taxon>
        <taxon>Dictyostelia</taxon>
        <taxon>Acytosteliales</taxon>
        <taxon>Acytosteliaceae</taxon>
        <taxon>Heterostelium</taxon>
    </lineage>
</organism>
<dbReference type="RefSeq" id="XP_020430309.1">
    <property type="nucleotide sequence ID" value="XM_020579634.1"/>
</dbReference>